<dbReference type="Gene3D" id="3.40.980.20">
    <property type="entry name" value="Four-carbon acid sugar kinase, nucleotide binding domain"/>
    <property type="match status" value="1"/>
</dbReference>
<evidence type="ECO:0000256" key="4">
    <source>
        <dbReference type="ARBA" id="ARBA00022777"/>
    </source>
</evidence>
<feature type="domain" description="Four-carbon acid sugar kinase nucleotide binding" evidence="8">
    <location>
        <begin position="242"/>
        <end position="410"/>
    </location>
</feature>
<keyword evidence="5" id="KW-0067">ATP-binding</keyword>
<organism evidence="9 10">
    <name type="scientific">Anaerovibrio lipolyticus</name>
    <dbReference type="NCBI Taxonomy" id="82374"/>
    <lineage>
        <taxon>Bacteria</taxon>
        <taxon>Bacillati</taxon>
        <taxon>Bacillota</taxon>
        <taxon>Negativicutes</taxon>
        <taxon>Selenomonadales</taxon>
        <taxon>Selenomonadaceae</taxon>
        <taxon>Anaerovibrio</taxon>
    </lineage>
</organism>
<protein>
    <recommendedName>
        <fullName evidence="11">Four-carbon acid sugar kinase family protein</fullName>
    </recommendedName>
</protein>
<keyword evidence="4" id="KW-0418">Kinase</keyword>
<dbReference type="InterPro" id="IPR037051">
    <property type="entry name" value="4-carb_acid_sugar_kinase_N_sf"/>
</dbReference>
<evidence type="ECO:0000259" key="7">
    <source>
        <dbReference type="Pfam" id="PF07005"/>
    </source>
</evidence>
<keyword evidence="6" id="KW-0119">Carbohydrate metabolism</keyword>
<accession>A0A0B2JXN0</accession>
<comment type="similarity">
    <text evidence="1">Belongs to the four-carbon acid sugar kinase family.</text>
</comment>
<keyword evidence="10" id="KW-1185">Reference proteome</keyword>
<dbReference type="RefSeq" id="WP_039210284.1">
    <property type="nucleotide sequence ID" value="NZ_JSCE01000195.1"/>
</dbReference>
<dbReference type="InterPro" id="IPR010737">
    <property type="entry name" value="4-carb_acid_sugar_kinase_N"/>
</dbReference>
<dbReference type="InterPro" id="IPR042213">
    <property type="entry name" value="NBD_C_sf"/>
</dbReference>
<dbReference type="Pfam" id="PF17042">
    <property type="entry name" value="NBD_C"/>
    <property type="match status" value="1"/>
</dbReference>
<gene>
    <name evidence="9" type="ORF">NZ47_10375</name>
</gene>
<evidence type="ECO:0008006" key="11">
    <source>
        <dbReference type="Google" id="ProtNLM"/>
    </source>
</evidence>
<comment type="caution">
    <text evidence="9">The sequence shown here is derived from an EMBL/GenBank/DDBJ whole genome shotgun (WGS) entry which is preliminary data.</text>
</comment>
<evidence type="ECO:0000256" key="2">
    <source>
        <dbReference type="ARBA" id="ARBA00022679"/>
    </source>
</evidence>
<evidence type="ECO:0000256" key="5">
    <source>
        <dbReference type="ARBA" id="ARBA00022840"/>
    </source>
</evidence>
<dbReference type="SUPFAM" id="SSF142764">
    <property type="entry name" value="YgbK-like"/>
    <property type="match status" value="1"/>
</dbReference>
<feature type="domain" description="Four-carbon acid sugar kinase N-terminal" evidence="7">
    <location>
        <begin position="4"/>
        <end position="220"/>
    </location>
</feature>
<dbReference type="InterPro" id="IPR031475">
    <property type="entry name" value="NBD_C"/>
</dbReference>
<evidence type="ECO:0000313" key="9">
    <source>
        <dbReference type="EMBL" id="KHM51468.1"/>
    </source>
</evidence>
<name>A0A0B2JXN0_9FIRM</name>
<reference evidence="9 10" key="1">
    <citation type="journal article" date="2013" name="PLoS ONE">
        <title>Identification and characterization of three novel lipases belonging to families II and V from Anaerovibrio lipolyticus 5ST.</title>
        <authorList>
            <person name="Prive F."/>
            <person name="Kaderbhai N.N."/>
            <person name="Girdwood S."/>
            <person name="Worgan H.J."/>
            <person name="Pinloche E."/>
            <person name="Scollan N.D."/>
            <person name="Huws S.A."/>
            <person name="Newbold C.J."/>
        </authorList>
    </citation>
    <scope>NUCLEOTIDE SEQUENCE [LARGE SCALE GENOMIC DNA]</scope>
    <source>
        <strain evidence="9 10">5S</strain>
    </source>
</reference>
<dbReference type="GO" id="GO:0005524">
    <property type="term" value="F:ATP binding"/>
    <property type="evidence" value="ECO:0007669"/>
    <property type="project" value="UniProtKB-KW"/>
</dbReference>
<keyword evidence="3" id="KW-0547">Nucleotide-binding</keyword>
<dbReference type="Proteomes" id="UP000030993">
    <property type="component" value="Unassembled WGS sequence"/>
</dbReference>
<sequence length="421" mass="46596">MDRLLIIADDFTGALDTGIQFCKKGVKSKVVTEYNYDFNNLDPSISLLVINTDSRPLPPEEAYTRVFNVTKKAVAAGFKNFYKKTDSGLRGNIGIELKAIIDGTGSRFLNFIPALPSLNRITKNGIALIDGVPVKESVFGNDPYEPVKYSDIAEIIHSQCDLNIKKIKQNDYDSVEWGEQEQAVYLFDAEDSTDFTKIAKKMKSGDAFHLCAGCAGFASSYDFLLDFEKGTLPDIPKTDGLLVLCGSVNQITVEQLDYAENSGFQRGNLKSFQKLNKNYLTSTEGQNFLNNLYKIMQENDKYILDTLDVPGEETVADYMTSHNMTLDECRFQISNTLGKIALDMIKRGLNVTFSLTGGDTLMGLMRAAACTELTPLAEIGKGAVLSLMKWKDQNVLVISKSGGFGEKSIFPLMYESLSITK</sequence>
<dbReference type="EMBL" id="JSCE01000195">
    <property type="protein sequence ID" value="KHM51468.1"/>
    <property type="molecule type" value="Genomic_DNA"/>
</dbReference>
<dbReference type="Gene3D" id="3.40.50.10840">
    <property type="entry name" value="Putative sugar-binding, N-terminal domain"/>
    <property type="match status" value="1"/>
</dbReference>
<dbReference type="STRING" id="82374.NZ47_10375"/>
<evidence type="ECO:0000313" key="10">
    <source>
        <dbReference type="Proteomes" id="UP000030993"/>
    </source>
</evidence>
<dbReference type="GO" id="GO:0016301">
    <property type="term" value="F:kinase activity"/>
    <property type="evidence" value="ECO:0007669"/>
    <property type="project" value="UniProtKB-KW"/>
</dbReference>
<keyword evidence="2" id="KW-0808">Transferase</keyword>
<evidence type="ECO:0000256" key="3">
    <source>
        <dbReference type="ARBA" id="ARBA00022741"/>
    </source>
</evidence>
<evidence type="ECO:0000256" key="1">
    <source>
        <dbReference type="ARBA" id="ARBA00005715"/>
    </source>
</evidence>
<proteinExistence type="inferred from homology"/>
<evidence type="ECO:0000256" key="6">
    <source>
        <dbReference type="ARBA" id="ARBA00023277"/>
    </source>
</evidence>
<dbReference type="AlphaFoldDB" id="A0A0B2JXN0"/>
<evidence type="ECO:0000259" key="8">
    <source>
        <dbReference type="Pfam" id="PF17042"/>
    </source>
</evidence>
<dbReference type="Pfam" id="PF07005">
    <property type="entry name" value="SBD_N"/>
    <property type="match status" value="1"/>
</dbReference>